<protein>
    <submittedName>
        <fullName evidence="3">Cell division protein FtsN</fullName>
    </submittedName>
</protein>
<keyword evidence="3" id="KW-0131">Cell cycle</keyword>
<sequence>MADIEYDAFRAPGPGDARPGMKTALHWAGGALSLSLVAGLCVWGYQILVRDVSGVPVVRALEGPMRIAPEDPGGRQADHQGLAVNRVAADGEAAPPADTLRLAPNPLALTEEDRPRAELAPLDVAAPAATPWDEAADQQVEEAFTLAPEADDTADAAMMAALEEAAADEITPLMQLPAGALSHSPRPAARPDTEDLAARAAIAAATAALMPRSAAELPVTEVVAGTALVQLGAFDDAEEARLAWEGLAGEGRFAGFFDRKSRVIQATEGGGRIFYRLRAAGFDDIADARRFCAALMAEGADCIPVVAR</sequence>
<accession>A0A4R1YGJ7</accession>
<dbReference type="PROSITE" id="PS51724">
    <property type="entry name" value="SPOR"/>
    <property type="match status" value="1"/>
</dbReference>
<keyword evidence="4" id="KW-1185">Reference proteome</keyword>
<proteinExistence type="predicted"/>
<keyword evidence="1" id="KW-0472">Membrane</keyword>
<dbReference type="InterPro" id="IPR007730">
    <property type="entry name" value="SPOR-like_dom"/>
</dbReference>
<dbReference type="GO" id="GO:0051301">
    <property type="term" value="P:cell division"/>
    <property type="evidence" value="ECO:0007669"/>
    <property type="project" value="UniProtKB-KW"/>
</dbReference>
<dbReference type="GO" id="GO:0042834">
    <property type="term" value="F:peptidoglycan binding"/>
    <property type="evidence" value="ECO:0007669"/>
    <property type="project" value="InterPro"/>
</dbReference>
<dbReference type="Gene3D" id="3.30.70.1070">
    <property type="entry name" value="Sporulation related repeat"/>
    <property type="match status" value="1"/>
</dbReference>
<evidence type="ECO:0000256" key="1">
    <source>
        <dbReference type="SAM" id="Phobius"/>
    </source>
</evidence>
<evidence type="ECO:0000313" key="4">
    <source>
        <dbReference type="Proteomes" id="UP000295277"/>
    </source>
</evidence>
<dbReference type="EMBL" id="SLVM01000040">
    <property type="protein sequence ID" value="TCM75258.1"/>
    <property type="molecule type" value="Genomic_DNA"/>
</dbReference>
<evidence type="ECO:0000313" key="3">
    <source>
        <dbReference type="EMBL" id="TCM75258.1"/>
    </source>
</evidence>
<organism evidence="3 4">
    <name type="scientific">Rhodovulum steppense</name>
    <dbReference type="NCBI Taxonomy" id="540251"/>
    <lineage>
        <taxon>Bacteria</taxon>
        <taxon>Pseudomonadati</taxon>
        <taxon>Pseudomonadota</taxon>
        <taxon>Alphaproteobacteria</taxon>
        <taxon>Rhodobacterales</taxon>
        <taxon>Paracoccaceae</taxon>
        <taxon>Rhodovulum</taxon>
    </lineage>
</organism>
<feature type="domain" description="SPOR" evidence="2">
    <location>
        <begin position="221"/>
        <end position="308"/>
    </location>
</feature>
<feature type="transmembrane region" description="Helical" evidence="1">
    <location>
        <begin position="24"/>
        <end position="45"/>
    </location>
</feature>
<dbReference type="InterPro" id="IPR036680">
    <property type="entry name" value="SPOR-like_sf"/>
</dbReference>
<dbReference type="Proteomes" id="UP000295277">
    <property type="component" value="Unassembled WGS sequence"/>
</dbReference>
<keyword evidence="1" id="KW-0812">Transmembrane</keyword>
<name>A0A4R1YGJ7_9RHOB</name>
<comment type="caution">
    <text evidence="3">The sequence shown here is derived from an EMBL/GenBank/DDBJ whole genome shotgun (WGS) entry which is preliminary data.</text>
</comment>
<dbReference type="SUPFAM" id="SSF110997">
    <property type="entry name" value="Sporulation related repeat"/>
    <property type="match status" value="1"/>
</dbReference>
<gene>
    <name evidence="3" type="ORF">EV216_14013</name>
</gene>
<dbReference type="OrthoDB" id="8479416at2"/>
<dbReference type="RefSeq" id="WP_132697014.1">
    <property type="nucleotide sequence ID" value="NZ_SLVM01000040.1"/>
</dbReference>
<dbReference type="Pfam" id="PF05036">
    <property type="entry name" value="SPOR"/>
    <property type="match status" value="1"/>
</dbReference>
<reference evidence="3 4" key="1">
    <citation type="submission" date="2019-03" db="EMBL/GenBank/DDBJ databases">
        <title>Genomic Encyclopedia of Type Strains, Phase IV (KMG-IV): sequencing the most valuable type-strain genomes for metagenomic binning, comparative biology and taxonomic classification.</title>
        <authorList>
            <person name="Goeker M."/>
        </authorList>
    </citation>
    <scope>NUCLEOTIDE SEQUENCE [LARGE SCALE GENOMIC DNA]</scope>
    <source>
        <strain evidence="3 4">DSM 21153</strain>
    </source>
</reference>
<evidence type="ECO:0000259" key="2">
    <source>
        <dbReference type="PROSITE" id="PS51724"/>
    </source>
</evidence>
<dbReference type="AlphaFoldDB" id="A0A4R1YGJ7"/>
<keyword evidence="3" id="KW-0132">Cell division</keyword>
<keyword evidence="1" id="KW-1133">Transmembrane helix</keyword>